<keyword evidence="3" id="KW-1185">Reference proteome</keyword>
<reference evidence="1" key="1">
    <citation type="submission" date="2023-07" db="EMBL/GenBank/DDBJ databases">
        <title>draft genome sequence of fig (Ficus carica).</title>
        <authorList>
            <person name="Takahashi T."/>
            <person name="Nishimura K."/>
        </authorList>
    </citation>
    <scope>NUCLEOTIDE SEQUENCE</scope>
</reference>
<organism evidence="1 3">
    <name type="scientific">Ficus carica</name>
    <name type="common">Common fig</name>
    <dbReference type="NCBI Taxonomy" id="3494"/>
    <lineage>
        <taxon>Eukaryota</taxon>
        <taxon>Viridiplantae</taxon>
        <taxon>Streptophyta</taxon>
        <taxon>Embryophyta</taxon>
        <taxon>Tracheophyta</taxon>
        <taxon>Spermatophyta</taxon>
        <taxon>Magnoliopsida</taxon>
        <taxon>eudicotyledons</taxon>
        <taxon>Gunneridae</taxon>
        <taxon>Pentapetalae</taxon>
        <taxon>rosids</taxon>
        <taxon>fabids</taxon>
        <taxon>Rosales</taxon>
        <taxon>Moraceae</taxon>
        <taxon>Ficeae</taxon>
        <taxon>Ficus</taxon>
    </lineage>
</organism>
<protein>
    <submittedName>
        <fullName evidence="1">Uncharacterized protein</fullName>
    </submittedName>
</protein>
<comment type="caution">
    <text evidence="1">The sequence shown here is derived from an EMBL/GenBank/DDBJ whole genome shotgun (WGS) entry which is preliminary data.</text>
</comment>
<proteinExistence type="predicted"/>
<dbReference type="Proteomes" id="UP001187192">
    <property type="component" value="Unassembled WGS sequence"/>
</dbReference>
<dbReference type="EMBL" id="BTGU01013074">
    <property type="protein sequence ID" value="GMN72970.1"/>
    <property type="molecule type" value="Genomic_DNA"/>
</dbReference>
<dbReference type="EMBL" id="BTGU01013075">
    <property type="protein sequence ID" value="GMN72976.1"/>
    <property type="molecule type" value="Genomic_DNA"/>
</dbReference>
<accession>A0AA88EGT7</accession>
<dbReference type="AlphaFoldDB" id="A0AA88EGT7"/>
<evidence type="ECO:0000313" key="1">
    <source>
        <dbReference type="EMBL" id="GMN72970.1"/>
    </source>
</evidence>
<name>A0AA88EGT7_FICCA</name>
<evidence type="ECO:0000313" key="2">
    <source>
        <dbReference type="EMBL" id="GMN72976.1"/>
    </source>
</evidence>
<gene>
    <name evidence="1" type="ORF">TIFTF001_053622</name>
    <name evidence="2" type="ORF">TIFTF001_053623</name>
</gene>
<evidence type="ECO:0000313" key="3">
    <source>
        <dbReference type="Proteomes" id="UP001187192"/>
    </source>
</evidence>
<sequence length="58" mass="6428">MVRVHDDRRSGENFFTISSNLQLRNLTIIARFVGDRGCLFATVATSIEVASSSQTTTH</sequence>